<dbReference type="Pfam" id="PF22669">
    <property type="entry name" value="Exo_endo_phos2"/>
    <property type="match status" value="2"/>
</dbReference>
<evidence type="ECO:0000259" key="3">
    <source>
        <dbReference type="SMART" id="SM00128"/>
    </source>
</evidence>
<dbReference type="SUPFAM" id="SSF56219">
    <property type="entry name" value="DNase I-like"/>
    <property type="match status" value="2"/>
</dbReference>
<comment type="similarity">
    <text evidence="1">Belongs to the inositol polyphosphate 5-phosphatase family.</text>
</comment>
<accession>A0A9E7I9K8</accession>
<dbReference type="FunFam" id="3.60.10.10:FF:000038">
    <property type="entry name" value="type IV inositol polyphosphate 5-phosphatase 3"/>
    <property type="match status" value="1"/>
</dbReference>
<dbReference type="InterPro" id="IPR000300">
    <property type="entry name" value="IPPc"/>
</dbReference>
<name>A0A9E7I9K8_9LILI</name>
<organism evidence="4 5">
    <name type="scientific">Musa troglodytarum</name>
    <name type="common">fe'i banana</name>
    <dbReference type="NCBI Taxonomy" id="320322"/>
    <lineage>
        <taxon>Eukaryota</taxon>
        <taxon>Viridiplantae</taxon>
        <taxon>Streptophyta</taxon>
        <taxon>Embryophyta</taxon>
        <taxon>Tracheophyta</taxon>
        <taxon>Spermatophyta</taxon>
        <taxon>Magnoliopsida</taxon>
        <taxon>Liliopsida</taxon>
        <taxon>Zingiberales</taxon>
        <taxon>Musaceae</taxon>
        <taxon>Musa</taxon>
    </lineage>
</organism>
<feature type="compositionally biased region" description="Acidic residues" evidence="2">
    <location>
        <begin position="9"/>
        <end position="20"/>
    </location>
</feature>
<feature type="region of interest" description="Disordered" evidence="2">
    <location>
        <begin position="73"/>
        <end position="109"/>
    </location>
</feature>
<feature type="region of interest" description="Disordered" evidence="2">
    <location>
        <begin position="292"/>
        <end position="314"/>
    </location>
</feature>
<gene>
    <name evidence="4" type="ORF">MUK42_14892</name>
</gene>
<feature type="domain" description="Inositol polyphosphate-related phosphatase" evidence="3">
    <location>
        <begin position="589"/>
        <end position="864"/>
    </location>
</feature>
<proteinExistence type="inferred from homology"/>
<feature type="region of interest" description="Disordered" evidence="2">
    <location>
        <begin position="1"/>
        <end position="29"/>
    </location>
</feature>
<dbReference type="Pfam" id="PF00106">
    <property type="entry name" value="adh_short"/>
    <property type="match status" value="1"/>
</dbReference>
<dbReference type="OrthoDB" id="62798at2759"/>
<dbReference type="InterPro" id="IPR036691">
    <property type="entry name" value="Endo/exonu/phosph_ase_sf"/>
</dbReference>
<dbReference type="AlphaFoldDB" id="A0A9E7I9K8"/>
<dbReference type="Gene3D" id="3.60.10.10">
    <property type="entry name" value="Endonuclease/exonuclease/phosphatase"/>
    <property type="match status" value="2"/>
</dbReference>
<dbReference type="GO" id="GO:0046856">
    <property type="term" value="P:phosphatidylinositol dephosphorylation"/>
    <property type="evidence" value="ECO:0007669"/>
    <property type="project" value="InterPro"/>
</dbReference>
<dbReference type="PANTHER" id="PTHR44656:SF7">
    <property type="entry name" value="DEHYDROGENASE_REDUCTASE SDR FAMILY MEMBER 12"/>
    <property type="match status" value="1"/>
</dbReference>
<feature type="compositionally biased region" description="Basic and acidic residues" evidence="2">
    <location>
        <begin position="95"/>
        <end position="109"/>
    </location>
</feature>
<evidence type="ECO:0000256" key="2">
    <source>
        <dbReference type="SAM" id="MobiDB-lite"/>
    </source>
</evidence>
<evidence type="ECO:0000256" key="1">
    <source>
        <dbReference type="ARBA" id="ARBA00010768"/>
    </source>
</evidence>
<dbReference type="InterPro" id="IPR036291">
    <property type="entry name" value="NAD(P)-bd_dom_sf"/>
</dbReference>
<feature type="compositionally biased region" description="Acidic residues" evidence="2">
    <location>
        <begin position="292"/>
        <end position="309"/>
    </location>
</feature>
<dbReference type="SUPFAM" id="SSF51735">
    <property type="entry name" value="NAD(P)-binding Rossmann-fold domains"/>
    <property type="match status" value="1"/>
</dbReference>
<evidence type="ECO:0000313" key="5">
    <source>
        <dbReference type="Proteomes" id="UP001055439"/>
    </source>
</evidence>
<dbReference type="Proteomes" id="UP001055439">
    <property type="component" value="Chromosome 9"/>
</dbReference>
<keyword evidence="5" id="KW-1185">Reference proteome</keyword>
<reference evidence="4" key="1">
    <citation type="submission" date="2022-05" db="EMBL/GenBank/DDBJ databases">
        <title>The Musa troglodytarum L. genome provides insights into the mechanism of non-climacteric behaviour and enrichment of carotenoids.</title>
        <authorList>
            <person name="Wang J."/>
        </authorList>
    </citation>
    <scope>NUCLEOTIDE SEQUENCE</scope>
    <source>
        <tissue evidence="4">Leaf</tissue>
    </source>
</reference>
<dbReference type="EMBL" id="CP097511">
    <property type="protein sequence ID" value="URE47801.1"/>
    <property type="molecule type" value="Genomic_DNA"/>
</dbReference>
<dbReference type="SMART" id="SM00128">
    <property type="entry name" value="IPPc"/>
    <property type="match status" value="1"/>
</dbReference>
<dbReference type="PRINTS" id="PR00081">
    <property type="entry name" value="GDHRDH"/>
</dbReference>
<protein>
    <submittedName>
        <fullName evidence="4">Type I inositol-1,4,5-trisphosphate 5-phosphatase</fullName>
    </submittedName>
</protein>
<sequence length="1258" mass="140805">MEATRDDREGEEEEDYDEESSGVLGPSFPMGRVKKIVKLDREISKALERKRHIIKLDHVRSAARAHRPTSQFLLDCLPKPPPPASKPASGASKARSADEKPLPPGARRIDDFLRTTSAVPRCRLRVVSAANAVTGGVTSSVVLPDAHAPTPTAYRCNVHRRHMPTQRQRLRVRLIYRIKYFETELITRQLTVSHNNNDAAAKGAAFSVLPASPLFLDKAIALSLLRNWHRFLHTEREEKGVVKRPAQGSPEDMSQTPKKPGELLLLLRVVQVFWPKIVLKKWLNIRANDSEFSADEGGNDSDLDQDEGGEYCGCEGNEERRARRLQAETNDDNLESIPYKLRRRNSETLRSQYINTKELRHVHLVFLFSCKPIMLKVCVGTWNVGGQHPPEDLDIVEWLDTEEPADIYALGIQEIVPLNAGNIFGAEDSGPVAKWERLIRKTLNRIQPIKPKYKCYSDPPSPSRFEPSEDVHFTVDELLSETNSDTDDDDEISTSSVDSKVPVASYLDRGESNMPRELDQNMPPAIKRLQRLNHFTSFDYDVNSAATTTIQEKKLLRTLSTSERIGLVWPEQPLDLLAKHALNNSSSFRSIKSFRTYNSFKPVHSKLKDSSEVGLVPDLDLNVIGFKKKMLAFVRIISKQMVGIYLSIWVRRSLRKHIQNLKVSTVGVGVMGYIGNKGSISVSMSIYQTPFCFVCSHLSSGEKSGDELRRNADVQEIHRRTQFSTVASAGLPKTIHDHERIFWLGDLNYRVDLSFEKTHELIASGNWTLLAERDQLKRELKKGRAFDGWTEGVMNFPPTYKYEFNSTNYVGDDQKGGRRNPAWCDRILSFGKGVRLLDYKRAELKLSDHRPVTAVFMAEVEVFCHRKLQKALTLTDAEVEDGETMPDVDFTLEMGLGDVRYLRMAAVDRPVPAACGCCGARPSSTPTPSCPAVINRYTSYLMAWRTAAFGLYGFTQFTKSGFQEHSKKFKEEDMQVHMEGKNCMVTGANSGIGYATVEGLASRGATVYMVCRSKERGEAALSKIQLSTGNPNIHLEICDLSSINQVQAFVSRFSAQEKPLHVLVNNAGVLEHNRVTTPEGLELNFAVNVAATYALTELIMPLLEKAAPDARVITVSSGGMYTTPLTPDLQFSESNFDGTLQYARNKRVQVALTEKWAETYSGKGVDFYSMHPGWADTPGVAQSLPGFSERLSGKLRTNNEGADTVIWLALQPKEKLKSGAFYFDRAEAPKHLLFAGTARSHAGIHAIVDSLRSLCKLP</sequence>
<dbReference type="Gene3D" id="3.40.50.720">
    <property type="entry name" value="NAD(P)-binding Rossmann-like Domain"/>
    <property type="match status" value="1"/>
</dbReference>
<dbReference type="GO" id="GO:0016791">
    <property type="term" value="F:phosphatase activity"/>
    <property type="evidence" value="ECO:0007669"/>
    <property type="project" value="InterPro"/>
</dbReference>
<dbReference type="InterPro" id="IPR052992">
    <property type="entry name" value="SDR_member_12"/>
</dbReference>
<evidence type="ECO:0000313" key="4">
    <source>
        <dbReference type="EMBL" id="URE47801.1"/>
    </source>
</evidence>
<dbReference type="PANTHER" id="PTHR44656">
    <property type="entry name" value="DEHYDROGENASE/REDUCTASE SDR FAMILY MEMBER 12"/>
    <property type="match status" value="1"/>
</dbReference>
<dbReference type="InterPro" id="IPR002347">
    <property type="entry name" value="SDR_fam"/>
</dbReference>